<dbReference type="InterPro" id="IPR001611">
    <property type="entry name" value="Leu-rich_rpt"/>
</dbReference>
<name>A0AAV9K2G5_9SOLN</name>
<dbReference type="PANTHER" id="PTHR48062">
    <property type="entry name" value="RECEPTOR-LIKE PROTEIN 14"/>
    <property type="match status" value="1"/>
</dbReference>
<dbReference type="InterPro" id="IPR032675">
    <property type="entry name" value="LRR_dom_sf"/>
</dbReference>
<dbReference type="EMBL" id="JAWPEI010000019">
    <property type="protein sequence ID" value="KAK4707331.1"/>
    <property type="molecule type" value="Genomic_DNA"/>
</dbReference>
<evidence type="ECO:0000256" key="3">
    <source>
        <dbReference type="ARBA" id="ARBA00022737"/>
    </source>
</evidence>
<evidence type="ECO:0000313" key="4">
    <source>
        <dbReference type="EMBL" id="KAK4707331.1"/>
    </source>
</evidence>
<dbReference type="Proteomes" id="UP001311915">
    <property type="component" value="Unassembled WGS sequence"/>
</dbReference>
<comment type="caution">
    <text evidence="4">The sequence shown here is derived from an EMBL/GenBank/DDBJ whole genome shotgun (WGS) entry which is preliminary data.</text>
</comment>
<protein>
    <recommendedName>
        <fullName evidence="6">Non-specific serine/threonine protein kinase</fullName>
    </recommendedName>
</protein>
<dbReference type="Pfam" id="PF00560">
    <property type="entry name" value="LRR_1"/>
    <property type="match status" value="1"/>
</dbReference>
<dbReference type="SUPFAM" id="SSF52058">
    <property type="entry name" value="L domain-like"/>
    <property type="match status" value="1"/>
</dbReference>
<evidence type="ECO:0000256" key="2">
    <source>
        <dbReference type="ARBA" id="ARBA00022614"/>
    </source>
</evidence>
<keyword evidence="2" id="KW-0433">Leucine-rich repeat</keyword>
<evidence type="ECO:0008006" key="6">
    <source>
        <dbReference type="Google" id="ProtNLM"/>
    </source>
</evidence>
<keyword evidence="3" id="KW-0677">Repeat</keyword>
<dbReference type="AlphaFoldDB" id="A0AAV9K2G5"/>
<dbReference type="InterPro" id="IPR051502">
    <property type="entry name" value="RLP_Defense_Trigger"/>
</dbReference>
<gene>
    <name evidence="4" type="ORF">R3W88_033105</name>
</gene>
<organism evidence="4 5">
    <name type="scientific">Solanum pinnatisectum</name>
    <name type="common">tansyleaf nightshade</name>
    <dbReference type="NCBI Taxonomy" id="50273"/>
    <lineage>
        <taxon>Eukaryota</taxon>
        <taxon>Viridiplantae</taxon>
        <taxon>Streptophyta</taxon>
        <taxon>Embryophyta</taxon>
        <taxon>Tracheophyta</taxon>
        <taxon>Spermatophyta</taxon>
        <taxon>Magnoliopsida</taxon>
        <taxon>eudicotyledons</taxon>
        <taxon>Gunneridae</taxon>
        <taxon>Pentapetalae</taxon>
        <taxon>asterids</taxon>
        <taxon>lamiids</taxon>
        <taxon>Solanales</taxon>
        <taxon>Solanaceae</taxon>
        <taxon>Solanoideae</taxon>
        <taxon>Solaneae</taxon>
        <taxon>Solanum</taxon>
    </lineage>
</organism>
<dbReference type="Gene3D" id="3.80.10.10">
    <property type="entry name" value="Ribonuclease Inhibitor"/>
    <property type="match status" value="1"/>
</dbReference>
<evidence type="ECO:0000256" key="1">
    <source>
        <dbReference type="ARBA" id="ARBA00009592"/>
    </source>
</evidence>
<proteinExistence type="inferred from homology"/>
<accession>A0AAV9K2G5</accession>
<sequence length="213" mass="24769">MGSSSNDNFLPNIGQMTSLKVFSIGFGRNNGTLPNQGNLKHIEELDFTDNNFEGTLPSCLGNMTSLRWLSFSGNNLHGNIAYLDIAYNQFEVPLSFSQFSNYTKLIYLDVGFNTIIPDTEFQNWIPNFQLEFFAIRRCINLQKLPSFFHYQYDLRILVLYGNQLQRNFPTWLLENNTKLAAIYDDHNAFVRIYDNIFGQIVTDCIYLVYYIDR</sequence>
<comment type="similarity">
    <text evidence="1">Belongs to the RLP family.</text>
</comment>
<dbReference type="PANTHER" id="PTHR48062:SF6">
    <property type="entry name" value="LEUCINE-RICH REPEAT RECEPTOR PROTEIN KINASE MSL1-LIKE ISOFORM X1"/>
    <property type="match status" value="1"/>
</dbReference>
<keyword evidence="5" id="KW-1185">Reference proteome</keyword>
<evidence type="ECO:0000313" key="5">
    <source>
        <dbReference type="Proteomes" id="UP001311915"/>
    </source>
</evidence>
<reference evidence="4 5" key="1">
    <citation type="submission" date="2023-10" db="EMBL/GenBank/DDBJ databases">
        <title>Genome-Wide Identification Analysis in wild type Solanum Pinnatisectum Reveals Some Genes Defensing Phytophthora Infestans.</title>
        <authorList>
            <person name="Sun C."/>
        </authorList>
    </citation>
    <scope>NUCLEOTIDE SEQUENCE [LARGE SCALE GENOMIC DNA]</scope>
    <source>
        <strain evidence="4">LQN</strain>
        <tissue evidence="4">Leaf</tissue>
    </source>
</reference>